<protein>
    <recommendedName>
        <fullName evidence="4">Short-subunit dehydrogenase</fullName>
    </recommendedName>
</protein>
<dbReference type="GO" id="GO:0016491">
    <property type="term" value="F:oxidoreductase activity"/>
    <property type="evidence" value="ECO:0007669"/>
    <property type="project" value="UniProtKB-KW"/>
</dbReference>
<evidence type="ECO:0000256" key="2">
    <source>
        <dbReference type="ARBA" id="ARBA00023002"/>
    </source>
</evidence>
<dbReference type="SUPFAM" id="SSF51735">
    <property type="entry name" value="NAD(P)-binding Rossmann-fold domains"/>
    <property type="match status" value="1"/>
</dbReference>
<dbReference type="PRINTS" id="PR00081">
    <property type="entry name" value="GDHRDH"/>
</dbReference>
<organism evidence="3">
    <name type="scientific">Nocardia globerula</name>
    <dbReference type="NCBI Taxonomy" id="1818"/>
    <lineage>
        <taxon>Bacteria</taxon>
        <taxon>Bacillati</taxon>
        <taxon>Actinomycetota</taxon>
        <taxon>Actinomycetes</taxon>
        <taxon>Mycobacteriales</taxon>
        <taxon>Nocardiaceae</taxon>
        <taxon>Nocardia</taxon>
    </lineage>
</organism>
<evidence type="ECO:0008006" key="4">
    <source>
        <dbReference type="Google" id="ProtNLM"/>
    </source>
</evidence>
<evidence type="ECO:0000313" key="3">
    <source>
        <dbReference type="EMBL" id="TYQ02265.1"/>
    </source>
</evidence>
<evidence type="ECO:0000256" key="1">
    <source>
        <dbReference type="ARBA" id="ARBA00022857"/>
    </source>
</evidence>
<accession>A0A652YLC3</accession>
<keyword evidence="2" id="KW-0560">Oxidoreductase</keyword>
<dbReference type="AlphaFoldDB" id="A0A652YLC3"/>
<comment type="caution">
    <text evidence="3">The sequence shown here is derived from an EMBL/GenBank/DDBJ whole genome shotgun (WGS) entry which is preliminary data.</text>
</comment>
<dbReference type="InterPro" id="IPR036291">
    <property type="entry name" value="NAD(P)-bd_dom_sf"/>
</dbReference>
<dbReference type="EMBL" id="VNIQ01000006">
    <property type="protein sequence ID" value="TYQ02265.1"/>
    <property type="molecule type" value="Genomic_DNA"/>
</dbReference>
<dbReference type="Gene3D" id="3.40.50.720">
    <property type="entry name" value="NAD(P)-binding Rossmann-like Domain"/>
    <property type="match status" value="1"/>
</dbReference>
<dbReference type="InterPro" id="IPR002347">
    <property type="entry name" value="SDR_fam"/>
</dbReference>
<name>A0A652YLC3_NOCGL</name>
<gene>
    <name evidence="3" type="ORF">FNL38_10684</name>
</gene>
<dbReference type="Pfam" id="PF00106">
    <property type="entry name" value="adh_short"/>
    <property type="match status" value="1"/>
</dbReference>
<reference evidence="3" key="1">
    <citation type="submission" date="2019-07" db="EMBL/GenBank/DDBJ databases">
        <title>Genomic Encyclopedia of Type Strains, Phase IV (KMG-IV): sequencing the most valuable type-strain genomes for metagenomic binning, comparative biology and taxonomic classification.</title>
        <authorList>
            <person name="Goeker M."/>
        </authorList>
    </citation>
    <scope>NUCLEOTIDE SEQUENCE</scope>
    <source>
        <strain evidence="3">DSM 44596</strain>
    </source>
</reference>
<proteinExistence type="predicted"/>
<dbReference type="GO" id="GO:0030497">
    <property type="term" value="P:fatty acid elongation"/>
    <property type="evidence" value="ECO:0007669"/>
    <property type="project" value="TreeGrafter"/>
</dbReference>
<dbReference type="PANTHER" id="PTHR43086">
    <property type="entry name" value="VERY-LONG-CHAIN 3-OXOOACYL-COA REDUCTASE"/>
    <property type="match status" value="1"/>
</dbReference>
<keyword evidence="1" id="KW-0521">NADP</keyword>
<dbReference type="PANTHER" id="PTHR43086:SF2">
    <property type="entry name" value="HYDROXYSTEROID DEHYDROGENASE-LIKE PROTEIN 1"/>
    <property type="match status" value="1"/>
</dbReference>
<dbReference type="PIRSF" id="PIRSF000126">
    <property type="entry name" value="11-beta-HSD1"/>
    <property type="match status" value="1"/>
</dbReference>
<sequence length="290" mass="30772">MLRLLIRVNVYQQAEHCCEKAVHVNSNDFVSRYGPVALVTGASSGIGQSFAEQLAAMGLDVVLVARRESLLEELASRLRAEHGVEVTVCSADLAEVAATASILDATSGLDIGLVVSNAGYGFKGEHSAMDPAELADMVTVNCTTPMLLTRGFIPRLRARGRGGIIVTSSIEALLGCPYSTAYSSSKAFLNSLGEGLWGELTPEGIDVLTICPGATDTEALRRSGIDPATMNNVMSPDEVVTLTLDNIDNGPTLFPSDHHKAVFDQLLSIPRRDALTAMARGMKVNSVQPN</sequence>